<accession>A0ABT1PAJ5</accession>
<dbReference type="Proteomes" id="UP001206206">
    <property type="component" value="Unassembled WGS sequence"/>
</dbReference>
<dbReference type="RefSeq" id="WP_255925803.1">
    <property type="nucleotide sequence ID" value="NZ_JANFNH010000004.1"/>
</dbReference>
<dbReference type="Pfam" id="PF07228">
    <property type="entry name" value="SpoIIE"/>
    <property type="match status" value="1"/>
</dbReference>
<dbReference type="InterPro" id="IPR036457">
    <property type="entry name" value="PPM-type-like_dom_sf"/>
</dbReference>
<dbReference type="SUPFAM" id="SSF81606">
    <property type="entry name" value="PP2C-like"/>
    <property type="match status" value="1"/>
</dbReference>
<evidence type="ECO:0000256" key="2">
    <source>
        <dbReference type="SAM" id="Phobius"/>
    </source>
</evidence>
<dbReference type="PANTHER" id="PTHR43156:SF2">
    <property type="entry name" value="STAGE II SPORULATION PROTEIN E"/>
    <property type="match status" value="1"/>
</dbReference>
<keyword evidence="5" id="KW-1185">Reference proteome</keyword>
<comment type="caution">
    <text evidence="4">The sequence shown here is derived from an EMBL/GenBank/DDBJ whole genome shotgun (WGS) entry which is preliminary data.</text>
</comment>
<reference evidence="4 5" key="1">
    <citation type="submission" date="2022-06" db="EMBL/GenBank/DDBJ databases">
        <title>Draft genome sequence of type strain Streptomyces rubrisoli DSM 42083.</title>
        <authorList>
            <person name="Duangmal K."/>
            <person name="Klaysubun C."/>
        </authorList>
    </citation>
    <scope>NUCLEOTIDE SEQUENCE [LARGE SCALE GENOMIC DNA]</scope>
    <source>
        <strain evidence="4 5">DSM 42083</strain>
    </source>
</reference>
<feature type="transmembrane region" description="Helical" evidence="2">
    <location>
        <begin position="109"/>
        <end position="126"/>
    </location>
</feature>
<keyword evidence="2" id="KW-0812">Transmembrane</keyword>
<keyword evidence="2" id="KW-1133">Transmembrane helix</keyword>
<protein>
    <submittedName>
        <fullName evidence="4">Serine/threonine-protein phosphatase</fullName>
    </submittedName>
</protein>
<keyword evidence="2" id="KW-0472">Membrane</keyword>
<dbReference type="InterPro" id="IPR001932">
    <property type="entry name" value="PPM-type_phosphatase-like_dom"/>
</dbReference>
<dbReference type="InterPro" id="IPR052016">
    <property type="entry name" value="Bact_Sigma-Reg"/>
</dbReference>
<keyword evidence="1" id="KW-0378">Hydrolase</keyword>
<name>A0ABT1PAJ5_9ACTN</name>
<feature type="domain" description="PPM-type phosphatase" evidence="3">
    <location>
        <begin position="158"/>
        <end position="379"/>
    </location>
</feature>
<evidence type="ECO:0000259" key="3">
    <source>
        <dbReference type="SMART" id="SM00331"/>
    </source>
</evidence>
<evidence type="ECO:0000313" key="4">
    <source>
        <dbReference type="EMBL" id="MCQ4041806.1"/>
    </source>
</evidence>
<organism evidence="4 5">
    <name type="scientific">Streptantibioticus rubrisoli</name>
    <dbReference type="NCBI Taxonomy" id="1387313"/>
    <lineage>
        <taxon>Bacteria</taxon>
        <taxon>Bacillati</taxon>
        <taxon>Actinomycetota</taxon>
        <taxon>Actinomycetes</taxon>
        <taxon>Kitasatosporales</taxon>
        <taxon>Streptomycetaceae</taxon>
        <taxon>Streptantibioticus</taxon>
    </lineage>
</organism>
<dbReference type="Gene3D" id="3.60.40.10">
    <property type="entry name" value="PPM-type phosphatase domain"/>
    <property type="match status" value="1"/>
</dbReference>
<proteinExistence type="predicted"/>
<evidence type="ECO:0000256" key="1">
    <source>
        <dbReference type="ARBA" id="ARBA00022801"/>
    </source>
</evidence>
<evidence type="ECO:0000313" key="5">
    <source>
        <dbReference type="Proteomes" id="UP001206206"/>
    </source>
</evidence>
<sequence>MHRLSVSGRLEAMGSTGGMKRAADATAGPCGVRQLRWLPAALIVISVIFDVATPPQYSSSPLLAAAPAVAAALLTQRGTVLVGCVAVVVDVILGMTPVGHPLANHPIDIANVVIIAVVAVYLNHVLRSQGRLLVTMSDMAVAAQRAVLPHPPTRLGPLRLAARYAAAQLKAQIGGDVYAVQETPYGVRLVVADVRGKGMGAVSAVAVVVGAFRELADTEPVLERMVARLEGSAMREARRRSGELPLEDFVTAVVAEIHPGDGLVRIMNRGHPAPLLLRDGTVRALEPAEPDVPFGLGNLRESGFPAEAVKMAPGSTLLFMTDGITEARDRTGDFYDPVERLTGVRFGSPDELVDTLLGDVARHAEGKRQDDIAVLAVSLAEP</sequence>
<dbReference type="EMBL" id="JANFNH010000004">
    <property type="protein sequence ID" value="MCQ4041806.1"/>
    <property type="molecule type" value="Genomic_DNA"/>
</dbReference>
<gene>
    <name evidence="4" type="ORF">NON19_07130</name>
</gene>
<dbReference type="PANTHER" id="PTHR43156">
    <property type="entry name" value="STAGE II SPORULATION PROTEIN E-RELATED"/>
    <property type="match status" value="1"/>
</dbReference>
<dbReference type="SMART" id="SM00331">
    <property type="entry name" value="PP2C_SIG"/>
    <property type="match status" value="1"/>
</dbReference>